<reference evidence="2" key="1">
    <citation type="submission" date="2022-11" db="EMBL/GenBank/DDBJ databases">
        <authorList>
            <person name="Mo P."/>
        </authorList>
    </citation>
    <scope>NUCLEOTIDE SEQUENCE</scope>
    <source>
        <strain evidence="2">HUAS 11-8</strain>
    </source>
</reference>
<feature type="transmembrane region" description="Helical" evidence="1">
    <location>
        <begin position="35"/>
        <end position="52"/>
    </location>
</feature>
<dbReference type="Proteomes" id="UP001163203">
    <property type="component" value="Chromosome"/>
</dbReference>
<gene>
    <name evidence="2" type="ORF">ORV05_15600</name>
</gene>
<evidence type="ECO:0000256" key="1">
    <source>
        <dbReference type="SAM" id="Phobius"/>
    </source>
</evidence>
<dbReference type="RefSeq" id="WP_268759212.1">
    <property type="nucleotide sequence ID" value="NZ_CP113836.1"/>
</dbReference>
<keyword evidence="1" id="KW-1133">Transmembrane helix</keyword>
<keyword evidence="1" id="KW-0812">Transmembrane</keyword>
<sequence length="105" mass="11205">MDPQVVLFVVRGWPSCRRVVLPDAGTAGSVRGRPFWWAVAGAFVGLSIGGRISDQRPHLALLTGASAIVILSVVMVIAIREAWVVVPTMFLIGVAAFVLNPARAR</sequence>
<accession>A0ABY7BAE6</accession>
<dbReference type="EMBL" id="CP113836">
    <property type="protein sequence ID" value="WAL69126.1"/>
    <property type="molecule type" value="Genomic_DNA"/>
</dbReference>
<evidence type="ECO:0000313" key="3">
    <source>
        <dbReference type="Proteomes" id="UP001163203"/>
    </source>
</evidence>
<proteinExistence type="predicted"/>
<keyword evidence="3" id="KW-1185">Reference proteome</keyword>
<organism evidence="2 3">
    <name type="scientific">Amycolatopsis cynarae</name>
    <dbReference type="NCBI Taxonomy" id="2995223"/>
    <lineage>
        <taxon>Bacteria</taxon>
        <taxon>Bacillati</taxon>
        <taxon>Actinomycetota</taxon>
        <taxon>Actinomycetes</taxon>
        <taxon>Pseudonocardiales</taxon>
        <taxon>Pseudonocardiaceae</taxon>
        <taxon>Amycolatopsis</taxon>
    </lineage>
</organism>
<protein>
    <submittedName>
        <fullName evidence="2">Uncharacterized protein</fullName>
    </submittedName>
</protein>
<keyword evidence="1" id="KW-0472">Membrane</keyword>
<evidence type="ECO:0000313" key="2">
    <source>
        <dbReference type="EMBL" id="WAL69126.1"/>
    </source>
</evidence>
<feature type="transmembrane region" description="Helical" evidence="1">
    <location>
        <begin position="84"/>
        <end position="102"/>
    </location>
</feature>
<feature type="transmembrane region" description="Helical" evidence="1">
    <location>
        <begin position="59"/>
        <end position="78"/>
    </location>
</feature>
<name>A0ABY7BAE6_9PSEU</name>